<gene>
    <name evidence="6" type="ORF">GRF29_103g1329225</name>
</gene>
<keyword evidence="2" id="KW-0863">Zinc-finger</keyword>
<accession>A0AAN6LUV3</accession>
<reference evidence="6 7" key="1">
    <citation type="submission" date="2021-02" db="EMBL/GenBank/DDBJ databases">
        <title>Genome assembly of Pseudopithomyces chartarum.</title>
        <authorList>
            <person name="Jauregui R."/>
            <person name="Singh J."/>
            <person name="Voisey C."/>
        </authorList>
    </citation>
    <scope>NUCLEOTIDE SEQUENCE [LARGE SCALE GENOMIC DNA]</scope>
    <source>
        <strain evidence="6 7">AGR01</strain>
    </source>
</reference>
<dbReference type="Proteomes" id="UP001280581">
    <property type="component" value="Unassembled WGS sequence"/>
</dbReference>
<dbReference type="AlphaFoldDB" id="A0AAN6LUV3"/>
<keyword evidence="3" id="KW-0833">Ubl conjugation pathway</keyword>
<dbReference type="Pfam" id="PF01485">
    <property type="entry name" value="IBR"/>
    <property type="match status" value="1"/>
</dbReference>
<dbReference type="EMBL" id="WVTA01000009">
    <property type="protein sequence ID" value="KAK3207551.1"/>
    <property type="molecule type" value="Genomic_DNA"/>
</dbReference>
<evidence type="ECO:0000256" key="3">
    <source>
        <dbReference type="ARBA" id="ARBA00022786"/>
    </source>
</evidence>
<name>A0AAN6LUV3_9PLEO</name>
<evidence type="ECO:0000256" key="2">
    <source>
        <dbReference type="ARBA" id="ARBA00022771"/>
    </source>
</evidence>
<dbReference type="SUPFAM" id="SSF57850">
    <property type="entry name" value="RING/U-box"/>
    <property type="match status" value="1"/>
</dbReference>
<dbReference type="GO" id="GO:0008270">
    <property type="term" value="F:zinc ion binding"/>
    <property type="evidence" value="ECO:0007669"/>
    <property type="project" value="UniProtKB-KW"/>
</dbReference>
<evidence type="ECO:0000256" key="1">
    <source>
        <dbReference type="ARBA" id="ARBA00022723"/>
    </source>
</evidence>
<dbReference type="InterPro" id="IPR002867">
    <property type="entry name" value="IBR_dom"/>
</dbReference>
<keyword evidence="1" id="KW-0479">Metal-binding</keyword>
<evidence type="ECO:0000313" key="7">
    <source>
        <dbReference type="Proteomes" id="UP001280581"/>
    </source>
</evidence>
<feature type="domain" description="IBR" evidence="5">
    <location>
        <begin position="256"/>
        <end position="299"/>
    </location>
</feature>
<proteinExistence type="predicted"/>
<evidence type="ECO:0000313" key="6">
    <source>
        <dbReference type="EMBL" id="KAK3207551.1"/>
    </source>
</evidence>
<protein>
    <recommendedName>
        <fullName evidence="5">IBR domain-containing protein</fullName>
    </recommendedName>
</protein>
<dbReference type="Gene3D" id="3.30.40.10">
    <property type="entry name" value="Zinc/RING finger domain, C3HC4 (zinc finger)"/>
    <property type="match status" value="1"/>
</dbReference>
<evidence type="ECO:0000259" key="5">
    <source>
        <dbReference type="Pfam" id="PF01485"/>
    </source>
</evidence>
<organism evidence="6 7">
    <name type="scientific">Pseudopithomyces chartarum</name>
    <dbReference type="NCBI Taxonomy" id="1892770"/>
    <lineage>
        <taxon>Eukaryota</taxon>
        <taxon>Fungi</taxon>
        <taxon>Dikarya</taxon>
        <taxon>Ascomycota</taxon>
        <taxon>Pezizomycotina</taxon>
        <taxon>Dothideomycetes</taxon>
        <taxon>Pleosporomycetidae</taxon>
        <taxon>Pleosporales</taxon>
        <taxon>Massarineae</taxon>
        <taxon>Didymosphaeriaceae</taxon>
        <taxon>Pseudopithomyces</taxon>
    </lineage>
</organism>
<dbReference type="InterPro" id="IPR013083">
    <property type="entry name" value="Znf_RING/FYVE/PHD"/>
</dbReference>
<keyword evidence="4" id="KW-0862">Zinc</keyword>
<comment type="caution">
    <text evidence="6">The sequence shown here is derived from an EMBL/GenBank/DDBJ whole genome shotgun (WGS) entry which is preliminary data.</text>
</comment>
<sequence length="300" mass="33242">MAYYSAQPDQSPAFEDEELALKLQFEEVGNYSQNSKGKYVRGFPPDTEVAYKNLQDELSQHLMFIEDRKPAQSIGAAVDSDSTAIARLAAQEVQSYEDRQFAVGTVDGNPEEYESAPFLCDSNTDASVREWMLTAVESQLAGLALDFSDEETEAGPSRSYAQRQADTLDKLAKEVQCVCCREGLSSGLAITVPCGDKYCPDCLKQLFILATNNETRMPVRCHTQPIPLALISKNLSGLEIDAFKLAELDFSTESRIYYSNRDCNRFIPPQQLDPGTNNVICEHCHRITCGICNNGHHGGK</sequence>
<keyword evidence="7" id="KW-1185">Reference proteome</keyword>
<evidence type="ECO:0000256" key="4">
    <source>
        <dbReference type="ARBA" id="ARBA00022833"/>
    </source>
</evidence>